<accession>A0A2H1V214</accession>
<dbReference type="EMBL" id="ODYU01000325">
    <property type="protein sequence ID" value="SOQ34871.1"/>
    <property type="molecule type" value="Genomic_DNA"/>
</dbReference>
<gene>
    <name evidence="2" type="ORF">SFRICE_011006</name>
</gene>
<protein>
    <submittedName>
        <fullName evidence="2">SFRICE_011006</fullName>
    </submittedName>
</protein>
<organism evidence="2">
    <name type="scientific">Spodoptera frugiperda</name>
    <name type="common">Fall armyworm</name>
    <dbReference type="NCBI Taxonomy" id="7108"/>
    <lineage>
        <taxon>Eukaryota</taxon>
        <taxon>Metazoa</taxon>
        <taxon>Ecdysozoa</taxon>
        <taxon>Arthropoda</taxon>
        <taxon>Hexapoda</taxon>
        <taxon>Insecta</taxon>
        <taxon>Pterygota</taxon>
        <taxon>Neoptera</taxon>
        <taxon>Endopterygota</taxon>
        <taxon>Lepidoptera</taxon>
        <taxon>Glossata</taxon>
        <taxon>Ditrysia</taxon>
        <taxon>Noctuoidea</taxon>
        <taxon>Noctuidae</taxon>
        <taxon>Amphipyrinae</taxon>
        <taxon>Spodoptera</taxon>
    </lineage>
</organism>
<proteinExistence type="predicted"/>
<name>A0A2H1V214_SPOFR</name>
<evidence type="ECO:0000256" key="1">
    <source>
        <dbReference type="SAM" id="MobiDB-lite"/>
    </source>
</evidence>
<evidence type="ECO:0000313" key="2">
    <source>
        <dbReference type="EMBL" id="SOQ34871.1"/>
    </source>
</evidence>
<feature type="region of interest" description="Disordered" evidence="1">
    <location>
        <begin position="77"/>
        <end position="106"/>
    </location>
</feature>
<sequence>MPVCTLPSIVLRLQLQVMKGSVRLLLTKNHPVSSPDFQAGDPVNPLGNPQFRIFHGSSATMNLKHKYKTCRYSIAMRSDHRTRQKNDHRTHQKNGHRSRLKSDHRSLQMNDHHNLLMSDLHILLMNDYRSLLMSDLRSHQKIGLRNR</sequence>
<reference evidence="2" key="1">
    <citation type="submission" date="2016-07" db="EMBL/GenBank/DDBJ databases">
        <authorList>
            <person name="Bretaudeau A."/>
        </authorList>
    </citation>
    <scope>NUCLEOTIDE SEQUENCE</scope>
    <source>
        <strain evidence="2">Rice</strain>
        <tissue evidence="2">Whole body</tissue>
    </source>
</reference>
<feature type="compositionally biased region" description="Basic residues" evidence="1">
    <location>
        <begin position="90"/>
        <end position="99"/>
    </location>
</feature>
<feature type="compositionally biased region" description="Basic and acidic residues" evidence="1">
    <location>
        <begin position="77"/>
        <end position="89"/>
    </location>
</feature>
<dbReference type="AlphaFoldDB" id="A0A2H1V214"/>